<evidence type="ECO:0000313" key="3">
    <source>
        <dbReference type="EMBL" id="MBB3940507.1"/>
    </source>
</evidence>
<organism evidence="3 4">
    <name type="scientific">Novosphingobium fluoreni</name>
    <dbReference type="NCBI Taxonomy" id="1391222"/>
    <lineage>
        <taxon>Bacteria</taxon>
        <taxon>Pseudomonadati</taxon>
        <taxon>Pseudomonadota</taxon>
        <taxon>Alphaproteobacteria</taxon>
        <taxon>Sphingomonadales</taxon>
        <taxon>Sphingomonadaceae</taxon>
        <taxon>Novosphingobium</taxon>
    </lineage>
</organism>
<reference evidence="3 4" key="1">
    <citation type="submission" date="2020-08" db="EMBL/GenBank/DDBJ databases">
        <title>Genomic Encyclopedia of Type Strains, Phase IV (KMG-IV): sequencing the most valuable type-strain genomes for metagenomic binning, comparative biology and taxonomic classification.</title>
        <authorList>
            <person name="Goeker M."/>
        </authorList>
    </citation>
    <scope>NUCLEOTIDE SEQUENCE [LARGE SCALE GENOMIC DNA]</scope>
    <source>
        <strain evidence="3 4">DSM 27568</strain>
    </source>
</reference>
<dbReference type="FunFam" id="3.20.20.100:FF:000004">
    <property type="entry name" value="Oxidoreductase, aldo/keto reductase"/>
    <property type="match status" value="1"/>
</dbReference>
<evidence type="ECO:0000256" key="1">
    <source>
        <dbReference type="ARBA" id="ARBA00023002"/>
    </source>
</evidence>
<dbReference type="InterPro" id="IPR023210">
    <property type="entry name" value="NADP_OxRdtase_dom"/>
</dbReference>
<proteinExistence type="predicted"/>
<dbReference type="PANTHER" id="PTHR43364">
    <property type="entry name" value="NADH-SPECIFIC METHYLGLYOXAL REDUCTASE-RELATED"/>
    <property type="match status" value="1"/>
</dbReference>
<evidence type="ECO:0000313" key="4">
    <source>
        <dbReference type="Proteomes" id="UP000561459"/>
    </source>
</evidence>
<dbReference type="Gene3D" id="3.20.20.100">
    <property type="entry name" value="NADP-dependent oxidoreductase domain"/>
    <property type="match status" value="1"/>
</dbReference>
<dbReference type="AlphaFoldDB" id="A0A7W6C105"/>
<dbReference type="InterPro" id="IPR036812">
    <property type="entry name" value="NAD(P)_OxRdtase_dom_sf"/>
</dbReference>
<protein>
    <submittedName>
        <fullName evidence="3">Aryl-alcohol dehydrogenase-like predicted oxidoreductase</fullName>
    </submittedName>
</protein>
<dbReference type="GO" id="GO:0016491">
    <property type="term" value="F:oxidoreductase activity"/>
    <property type="evidence" value="ECO:0007669"/>
    <property type="project" value="UniProtKB-KW"/>
</dbReference>
<dbReference type="GO" id="GO:0005829">
    <property type="term" value="C:cytosol"/>
    <property type="evidence" value="ECO:0007669"/>
    <property type="project" value="UniProtKB-ARBA"/>
</dbReference>
<sequence length="361" mass="39252">MAINRLNPQKQIVPETSAMASLNEYRHLGRSGLRVSPLALGTMNFGAEWGADEDASREMFDTYVDGGGNFVDTAGYYSAGKSESMLGRFMQGRRDNIVVSTKYSLNAPADVNAAGNSRKSMVLSVEQSLRRMQTDYIDLLFLHTWNDTAPEDEILRAFDDLVRQGKVLYTGLSNIPAWRVARLQTMAELQGWTRFASLQIEYSLLERTVERELMPAALALGMGVLPWSPLSSGRLAGGYATGAVATGRRSAMLAAANAVSPEVTRVADAVKAVADEIGISSSQVALAWTKRNPAVTAPVIGPRTTEQLIDTIAALDVQLDQAQVDRLEEAAKLETLYPDRLLAFDFIQAGLSGGHKVLPRI</sequence>
<dbReference type="PANTHER" id="PTHR43364:SF4">
    <property type="entry name" value="NAD(P)-LINKED OXIDOREDUCTASE SUPERFAMILY PROTEIN"/>
    <property type="match status" value="1"/>
</dbReference>
<feature type="domain" description="NADP-dependent oxidoreductase" evidence="2">
    <location>
        <begin position="37"/>
        <end position="331"/>
    </location>
</feature>
<evidence type="ECO:0000259" key="2">
    <source>
        <dbReference type="Pfam" id="PF00248"/>
    </source>
</evidence>
<dbReference type="InterPro" id="IPR050523">
    <property type="entry name" value="AKR_Detox_Biosynth"/>
</dbReference>
<dbReference type="Proteomes" id="UP000561459">
    <property type="component" value="Unassembled WGS sequence"/>
</dbReference>
<dbReference type="EMBL" id="JACIDY010000004">
    <property type="protein sequence ID" value="MBB3940507.1"/>
    <property type="molecule type" value="Genomic_DNA"/>
</dbReference>
<dbReference type="RefSeq" id="WP_343055857.1">
    <property type="nucleotide sequence ID" value="NZ_JACIDY010000004.1"/>
</dbReference>
<accession>A0A7W6C105</accession>
<keyword evidence="4" id="KW-1185">Reference proteome</keyword>
<comment type="caution">
    <text evidence="3">The sequence shown here is derived from an EMBL/GenBank/DDBJ whole genome shotgun (WGS) entry which is preliminary data.</text>
</comment>
<dbReference type="Pfam" id="PF00248">
    <property type="entry name" value="Aldo_ket_red"/>
    <property type="match status" value="1"/>
</dbReference>
<keyword evidence="1" id="KW-0560">Oxidoreductase</keyword>
<gene>
    <name evidence="3" type="ORF">GGR39_002164</name>
</gene>
<name>A0A7W6C105_9SPHN</name>
<dbReference type="SUPFAM" id="SSF51430">
    <property type="entry name" value="NAD(P)-linked oxidoreductase"/>
    <property type="match status" value="1"/>
</dbReference>
<dbReference type="CDD" id="cd19080">
    <property type="entry name" value="AKR_AKR9A_9B"/>
    <property type="match status" value="1"/>
</dbReference>